<evidence type="ECO:0000256" key="4">
    <source>
        <dbReference type="ARBA" id="ARBA00022771"/>
    </source>
</evidence>
<keyword evidence="6" id="KW-0805">Transcription regulation</keyword>
<evidence type="ECO:0000256" key="3">
    <source>
        <dbReference type="ARBA" id="ARBA00022723"/>
    </source>
</evidence>
<dbReference type="SUPFAM" id="SSF48508">
    <property type="entry name" value="Nuclear receptor ligand-binding domain"/>
    <property type="match status" value="1"/>
</dbReference>
<protein>
    <submittedName>
        <fullName evidence="15">Uncharacterized protein</fullName>
    </submittedName>
</protein>
<dbReference type="SMART" id="SM00430">
    <property type="entry name" value="HOLI"/>
    <property type="match status" value="1"/>
</dbReference>
<keyword evidence="3" id="KW-0479">Metal-binding</keyword>
<dbReference type="PANTHER" id="PTHR47519:SF5">
    <property type="entry name" value="NUCLEAR HORMONE RECEPTOR E75"/>
    <property type="match status" value="1"/>
</dbReference>
<evidence type="ECO:0000259" key="14">
    <source>
        <dbReference type="PROSITE" id="PS51843"/>
    </source>
</evidence>
<sequence length="933" mass="97357">MMDPSGATTVAAMSSALQHMSAASSPDGANGVCSVCGDKSAGRHYGVMACYGCKGFFRRTIRNKQSYNCRFQQQCSIDKDQRNACRACRYQRCLQVGMEKGAIRPDRDVIGKQKNPRKRKLLLLQQQQHQHQQHHHHHQHNQHQQQMQHHQHQQQLQLLQHHHHNHNHHQQHNGGGIGTGSIGIGTATTAVGGDNCLPSPGTESNSSQQEDMLLNFLLDTDFKAGGGGVFSGGAVEFDPGSTTSPEATAASAPLELAIGIVPSAARRLAAASSAPMMAAVKPDPDISLFVLLQNPTAVAQYRQPFCADQFGRPASAHHFAEAMRKYVLMCADWVNGLFMLAGLDSPQEKLALIKNAFVAFYTFEQATCTAKVCRNAAATSNAAGAAGGGALLGGIPPQAICLCNGTLVARDVPQDCTTNCLLANNIVGKVLDELVTPLRRLNLSEQERVALTALILLDGDSRSSLGGLSTDASDDGTSAGGGDYGASGGAGLYLVKDKLQNALFQHVRERCDQSLNRAASRFANILLLLTSVAKVASVYYENVQMVKMFVRQSMDPLLAEIFDSEVSQPPGLLTNSCTNSAGSPAPISATSAASLQQFGSQEFEPLLLGFDEVRRRQQQHQQHHQLHQQQQQQQLDDIGVEQRPRRMSATEMDQLLLAPLFVNGGGGGNFHHLHHQQQQQQHHEQQQKSNNNGTGSNELLLSSSPEGTGGAATVTTTAATQPPLSAGAAAVTTGGGGASAAGAANMYFGCHSTTTVDRNGGANGTDDDGTNSCTSTATARAALLLAAQQHGAVGGAGQTTSWPGAASNSGALMDRCVARVNSSPTMGVSALAASVAGADSVVPAGGGYYSAPLLAPHHHQQPFFFGTGIGGMALVPSPAINNNNNGGGGGGGIIGDGSGAGSASSAVLAPAGAVGGGSASAAASLCDFNPFKY</sequence>
<keyword evidence="5" id="KW-0862">Zinc</keyword>
<dbReference type="PANTHER" id="PTHR47519">
    <property type="entry name" value="NUCLEAR HORMONE RECEPTOR FAMILY MEMBER NHR-31-RELATED"/>
    <property type="match status" value="1"/>
</dbReference>
<feature type="domain" description="NR LBD" evidence="14">
    <location>
        <begin position="283"/>
        <end position="565"/>
    </location>
</feature>
<dbReference type="PRINTS" id="PR00047">
    <property type="entry name" value="STROIDFINGER"/>
</dbReference>
<name>A0ABD2I8Z6_9BILA</name>
<dbReference type="CDD" id="cd06960">
    <property type="entry name" value="NR_DBD_HNF4A"/>
    <property type="match status" value="1"/>
</dbReference>
<dbReference type="SMART" id="SM00399">
    <property type="entry name" value="ZnF_C4"/>
    <property type="match status" value="1"/>
</dbReference>
<feature type="region of interest" description="Disordered" evidence="12">
    <location>
        <begin position="615"/>
        <end position="636"/>
    </location>
</feature>
<feature type="compositionally biased region" description="Polar residues" evidence="12">
    <location>
        <begin position="688"/>
        <end position="706"/>
    </location>
</feature>
<dbReference type="InterPro" id="IPR052496">
    <property type="entry name" value="Orphan_Nuclear_Rcpt"/>
</dbReference>
<dbReference type="Gene3D" id="3.30.50.10">
    <property type="entry name" value="Erythroid Transcription Factor GATA-1, subunit A"/>
    <property type="match status" value="1"/>
</dbReference>
<feature type="compositionally biased region" description="Basic residues" evidence="12">
    <location>
        <begin position="131"/>
        <end position="141"/>
    </location>
</feature>
<evidence type="ECO:0000256" key="6">
    <source>
        <dbReference type="ARBA" id="ARBA00023015"/>
    </source>
</evidence>
<evidence type="ECO:0000256" key="11">
    <source>
        <dbReference type="ARBA" id="ARBA00037512"/>
    </source>
</evidence>
<dbReference type="PROSITE" id="PS00031">
    <property type="entry name" value="NUCLEAR_REC_DBD_1"/>
    <property type="match status" value="1"/>
</dbReference>
<evidence type="ECO:0000256" key="7">
    <source>
        <dbReference type="ARBA" id="ARBA00023125"/>
    </source>
</evidence>
<keyword evidence="16" id="KW-1185">Reference proteome</keyword>
<dbReference type="InterPro" id="IPR000536">
    <property type="entry name" value="Nucl_hrmn_rcpt_lig-bd"/>
</dbReference>
<comment type="subcellular location">
    <subcellularLocation>
        <location evidence="1">Nucleus</location>
    </subcellularLocation>
</comment>
<evidence type="ECO:0000256" key="9">
    <source>
        <dbReference type="ARBA" id="ARBA00023170"/>
    </source>
</evidence>
<feature type="compositionally biased region" description="Basic residues" evidence="12">
    <location>
        <begin position="160"/>
        <end position="171"/>
    </location>
</feature>
<dbReference type="EMBL" id="JBICBT010001270">
    <property type="protein sequence ID" value="KAL3075601.1"/>
    <property type="molecule type" value="Genomic_DNA"/>
</dbReference>
<evidence type="ECO:0000256" key="5">
    <source>
        <dbReference type="ARBA" id="ARBA00022833"/>
    </source>
</evidence>
<comment type="caution">
    <text evidence="15">The sequence shown here is derived from an EMBL/GenBank/DDBJ whole genome shotgun (WGS) entry which is preliminary data.</text>
</comment>
<evidence type="ECO:0000313" key="15">
    <source>
        <dbReference type="EMBL" id="KAL3075601.1"/>
    </source>
</evidence>
<keyword evidence="7" id="KW-0238">DNA-binding</keyword>
<feature type="compositionally biased region" description="Gly residues" evidence="12">
    <location>
        <begin position="173"/>
        <end position="183"/>
    </location>
</feature>
<keyword evidence="8" id="KW-0804">Transcription</keyword>
<comment type="similarity">
    <text evidence="2">Belongs to the nuclear hormone receptor family.</text>
</comment>
<keyword evidence="10" id="KW-0539">Nucleus</keyword>
<dbReference type="PROSITE" id="PS51030">
    <property type="entry name" value="NUCLEAR_REC_DBD_2"/>
    <property type="match status" value="1"/>
</dbReference>
<reference evidence="15 16" key="1">
    <citation type="submission" date="2024-10" db="EMBL/GenBank/DDBJ databases">
        <authorList>
            <person name="Kim D."/>
        </authorList>
    </citation>
    <scope>NUCLEOTIDE SEQUENCE [LARGE SCALE GENOMIC DNA]</scope>
    <source>
        <strain evidence="15">BH-2024</strain>
    </source>
</reference>
<evidence type="ECO:0000256" key="10">
    <source>
        <dbReference type="ARBA" id="ARBA00023242"/>
    </source>
</evidence>
<comment type="function">
    <text evidence="11">Orphan nuclear receptor.</text>
</comment>
<dbReference type="InterPro" id="IPR001628">
    <property type="entry name" value="Znf_hrmn_rcpt"/>
</dbReference>
<evidence type="ECO:0000259" key="13">
    <source>
        <dbReference type="PROSITE" id="PS51030"/>
    </source>
</evidence>
<proteinExistence type="inferred from homology"/>
<evidence type="ECO:0000313" key="16">
    <source>
        <dbReference type="Proteomes" id="UP001620626"/>
    </source>
</evidence>
<dbReference type="Pfam" id="PF00104">
    <property type="entry name" value="Hormone_recep"/>
    <property type="match status" value="1"/>
</dbReference>
<feature type="region of interest" description="Disordered" evidence="12">
    <location>
        <begin position="667"/>
        <end position="718"/>
    </location>
</feature>
<evidence type="ECO:0000256" key="8">
    <source>
        <dbReference type="ARBA" id="ARBA00023163"/>
    </source>
</evidence>
<dbReference type="Pfam" id="PF00105">
    <property type="entry name" value="zf-C4"/>
    <property type="match status" value="1"/>
</dbReference>
<dbReference type="GO" id="GO:0005634">
    <property type="term" value="C:nucleus"/>
    <property type="evidence" value="ECO:0007669"/>
    <property type="project" value="UniProtKB-SubCell"/>
</dbReference>
<organism evidence="15 16">
    <name type="scientific">Heterodera trifolii</name>
    <dbReference type="NCBI Taxonomy" id="157864"/>
    <lineage>
        <taxon>Eukaryota</taxon>
        <taxon>Metazoa</taxon>
        <taxon>Ecdysozoa</taxon>
        <taxon>Nematoda</taxon>
        <taxon>Chromadorea</taxon>
        <taxon>Rhabditida</taxon>
        <taxon>Tylenchina</taxon>
        <taxon>Tylenchomorpha</taxon>
        <taxon>Tylenchoidea</taxon>
        <taxon>Heteroderidae</taxon>
        <taxon>Heteroderinae</taxon>
        <taxon>Heterodera</taxon>
    </lineage>
</organism>
<dbReference type="InterPro" id="IPR049636">
    <property type="entry name" value="HNF4-like_DBD"/>
</dbReference>
<dbReference type="FunFam" id="3.30.50.10:FF:000006">
    <property type="entry name" value="Nuclear receptor subfamily 5 group A member"/>
    <property type="match status" value="1"/>
</dbReference>
<feature type="compositionally biased region" description="Basic residues" evidence="12">
    <location>
        <begin position="616"/>
        <end position="626"/>
    </location>
</feature>
<dbReference type="InterPro" id="IPR035500">
    <property type="entry name" value="NHR-like_dom_sf"/>
</dbReference>
<evidence type="ECO:0000256" key="2">
    <source>
        <dbReference type="ARBA" id="ARBA00005993"/>
    </source>
</evidence>
<dbReference type="PROSITE" id="PS51843">
    <property type="entry name" value="NR_LBD"/>
    <property type="match status" value="1"/>
</dbReference>
<dbReference type="AlphaFoldDB" id="A0ABD2I8Z6"/>
<dbReference type="GO" id="GO:0008270">
    <property type="term" value="F:zinc ion binding"/>
    <property type="evidence" value="ECO:0007669"/>
    <property type="project" value="UniProtKB-KW"/>
</dbReference>
<dbReference type="InterPro" id="IPR013088">
    <property type="entry name" value="Znf_NHR/GATA"/>
</dbReference>
<dbReference type="SUPFAM" id="SSF57716">
    <property type="entry name" value="Glucocorticoid receptor-like (DNA-binding domain)"/>
    <property type="match status" value="1"/>
</dbReference>
<keyword evidence="9" id="KW-0675">Receptor</keyword>
<feature type="compositionally biased region" description="Low complexity" evidence="12">
    <location>
        <begin position="142"/>
        <end position="159"/>
    </location>
</feature>
<evidence type="ECO:0000256" key="12">
    <source>
        <dbReference type="SAM" id="MobiDB-lite"/>
    </source>
</evidence>
<dbReference type="Proteomes" id="UP001620626">
    <property type="component" value="Unassembled WGS sequence"/>
</dbReference>
<feature type="region of interest" description="Disordered" evidence="12">
    <location>
        <begin position="124"/>
        <end position="185"/>
    </location>
</feature>
<dbReference type="GO" id="GO:0003677">
    <property type="term" value="F:DNA binding"/>
    <property type="evidence" value="ECO:0007669"/>
    <property type="project" value="UniProtKB-KW"/>
</dbReference>
<dbReference type="Gene3D" id="1.10.565.10">
    <property type="entry name" value="Retinoid X Receptor"/>
    <property type="match status" value="1"/>
</dbReference>
<evidence type="ECO:0000256" key="1">
    <source>
        <dbReference type="ARBA" id="ARBA00004123"/>
    </source>
</evidence>
<gene>
    <name evidence="15" type="ORF">niasHT_034968</name>
</gene>
<feature type="domain" description="Nuclear receptor" evidence="13">
    <location>
        <begin position="30"/>
        <end position="105"/>
    </location>
</feature>
<keyword evidence="4" id="KW-0863">Zinc-finger</keyword>
<dbReference type="GO" id="GO:0006357">
    <property type="term" value="P:regulation of transcription by RNA polymerase II"/>
    <property type="evidence" value="ECO:0007669"/>
    <property type="project" value="UniProtKB-ARBA"/>
</dbReference>
<accession>A0ABD2I8Z6</accession>